<evidence type="ECO:0000256" key="1">
    <source>
        <dbReference type="SAM" id="MobiDB-lite"/>
    </source>
</evidence>
<accession>A0A1L7WDZ3</accession>
<feature type="compositionally biased region" description="Basic and acidic residues" evidence="1">
    <location>
        <begin position="224"/>
        <end position="234"/>
    </location>
</feature>
<name>A0A1L7WDZ3_9HELO</name>
<feature type="compositionally biased region" description="Basic and acidic residues" evidence="1">
    <location>
        <begin position="154"/>
        <end position="163"/>
    </location>
</feature>
<dbReference type="EMBL" id="FJOG01000001">
    <property type="protein sequence ID" value="CZR50939.1"/>
    <property type="molecule type" value="Genomic_DNA"/>
</dbReference>
<sequence length="240" mass="26165">MTHPKQNNRKGEDHLAEFAALAGSTGNAAIGKPHAVRARSSRGLAERRRRPQSPTRERTFTSQPPFLGTPSSSETFSAVQTPFPSQSFSSPETSSTSQRPSTSRTNSSLEVSSTSQTLSTTAQTFSFRNSSRPSILNEIRADPAAESDPVSGSGKREREHWDTATDSDSSDSYGWVVNGMGIEFPKVYEGEEVGRIFTKKGIMLTMFRKNKQGESDSSSIVPKSEGHSTLRDESIILENS</sequence>
<evidence type="ECO:0000313" key="2">
    <source>
        <dbReference type="EMBL" id="CZR50939.1"/>
    </source>
</evidence>
<feature type="compositionally biased region" description="Low complexity" evidence="1">
    <location>
        <begin position="81"/>
        <end position="126"/>
    </location>
</feature>
<proteinExistence type="predicted"/>
<organism evidence="2 3">
    <name type="scientific">Phialocephala subalpina</name>
    <dbReference type="NCBI Taxonomy" id="576137"/>
    <lineage>
        <taxon>Eukaryota</taxon>
        <taxon>Fungi</taxon>
        <taxon>Dikarya</taxon>
        <taxon>Ascomycota</taxon>
        <taxon>Pezizomycotina</taxon>
        <taxon>Leotiomycetes</taxon>
        <taxon>Helotiales</taxon>
        <taxon>Mollisiaceae</taxon>
        <taxon>Phialocephala</taxon>
        <taxon>Phialocephala fortinii species complex</taxon>
    </lineage>
</organism>
<keyword evidence="3" id="KW-1185">Reference proteome</keyword>
<reference evidence="2 3" key="1">
    <citation type="submission" date="2016-03" db="EMBL/GenBank/DDBJ databases">
        <authorList>
            <person name="Ploux O."/>
        </authorList>
    </citation>
    <scope>NUCLEOTIDE SEQUENCE [LARGE SCALE GENOMIC DNA]</scope>
    <source>
        <strain evidence="2 3">UAMH 11012</strain>
    </source>
</reference>
<evidence type="ECO:0000313" key="3">
    <source>
        <dbReference type="Proteomes" id="UP000184330"/>
    </source>
</evidence>
<dbReference type="AlphaFoldDB" id="A0A1L7WDZ3"/>
<feature type="compositionally biased region" description="Polar residues" evidence="1">
    <location>
        <begin position="60"/>
        <end position="80"/>
    </location>
</feature>
<feature type="region of interest" description="Disordered" evidence="1">
    <location>
        <begin position="25"/>
        <end position="174"/>
    </location>
</feature>
<dbReference type="Proteomes" id="UP000184330">
    <property type="component" value="Unassembled WGS sequence"/>
</dbReference>
<protein>
    <submittedName>
        <fullName evidence="2">Uncharacterized protein</fullName>
    </submittedName>
</protein>
<feature type="region of interest" description="Disordered" evidence="1">
    <location>
        <begin position="210"/>
        <end position="240"/>
    </location>
</feature>
<gene>
    <name evidence="2" type="ORF">PAC_00813</name>
</gene>